<proteinExistence type="inferred from homology"/>
<keyword evidence="5 8" id="KW-0812">Transmembrane</keyword>
<name>A0A9X2KEW8_9HYPH</name>
<evidence type="ECO:0000313" key="10">
    <source>
        <dbReference type="EMBL" id="MCP3054715.1"/>
    </source>
</evidence>
<evidence type="ECO:0000256" key="4">
    <source>
        <dbReference type="ARBA" id="ARBA00022475"/>
    </source>
</evidence>
<feature type="transmembrane region" description="Helical" evidence="8">
    <location>
        <begin position="75"/>
        <end position="95"/>
    </location>
</feature>
<feature type="transmembrane region" description="Helical" evidence="8">
    <location>
        <begin position="207"/>
        <end position="232"/>
    </location>
</feature>
<keyword evidence="7 8" id="KW-0472">Membrane</keyword>
<dbReference type="Pfam" id="PF00892">
    <property type="entry name" value="EamA"/>
    <property type="match status" value="1"/>
</dbReference>
<dbReference type="SUPFAM" id="SSF103481">
    <property type="entry name" value="Multidrug resistance efflux transporter EmrE"/>
    <property type="match status" value="2"/>
</dbReference>
<dbReference type="EMBL" id="JALHBS010000032">
    <property type="protein sequence ID" value="MCP3054715.1"/>
    <property type="molecule type" value="Genomic_DNA"/>
</dbReference>
<feature type="domain" description="EamA" evidence="9">
    <location>
        <begin position="10"/>
        <end position="147"/>
    </location>
</feature>
<sequence length="303" mass="32878">MSAGAAGPNKGFAYALGAFAIWGLVMPVYMKVLDVVPPLEILAHRVLWAIPCAALILWWQGGLGRVWRHFREWRTLALAALTATIISINWGVYIYAIVTDRTVEAALGYYINPLVNVLLGAIVLGERPNRPQSFALGLAVIAVLILTVRAGGLPWISLTLAFSFGTYGLLRKMVPVGATEGFFLEVMILAPPALAIIFALAGENHFFTSASVAALLVGTGPITAIPLILFAAGARLLHYSTIGILQYVAPTLIFLTAVFIFGEPFNAWQFVAFGFIWAALAIYTWALVQKGREARRRLRPQGV</sequence>
<feature type="transmembrane region" description="Helical" evidence="8">
    <location>
        <begin position="267"/>
        <end position="288"/>
    </location>
</feature>
<evidence type="ECO:0000256" key="2">
    <source>
        <dbReference type="ARBA" id="ARBA00007362"/>
    </source>
</evidence>
<dbReference type="InterPro" id="IPR004626">
    <property type="entry name" value="RarD"/>
</dbReference>
<dbReference type="InterPro" id="IPR037185">
    <property type="entry name" value="EmrE-like"/>
</dbReference>
<evidence type="ECO:0000256" key="8">
    <source>
        <dbReference type="SAM" id="Phobius"/>
    </source>
</evidence>
<dbReference type="AlphaFoldDB" id="A0A9X2KEW8"/>
<organism evidence="10 11">
    <name type="scientific">Aurantimonas marianensis</name>
    <dbReference type="NCBI Taxonomy" id="2920428"/>
    <lineage>
        <taxon>Bacteria</taxon>
        <taxon>Pseudomonadati</taxon>
        <taxon>Pseudomonadota</taxon>
        <taxon>Alphaproteobacteria</taxon>
        <taxon>Hyphomicrobiales</taxon>
        <taxon>Aurantimonadaceae</taxon>
        <taxon>Aurantimonas</taxon>
    </lineage>
</organism>
<comment type="similarity">
    <text evidence="2">Belongs to the EamA transporter family.</text>
</comment>
<gene>
    <name evidence="10" type="primary">rarD</name>
    <name evidence="10" type="ORF">MJ956_06080</name>
</gene>
<evidence type="ECO:0000313" key="11">
    <source>
        <dbReference type="Proteomes" id="UP001155220"/>
    </source>
</evidence>
<feature type="transmembrane region" description="Helical" evidence="8">
    <location>
        <begin position="244"/>
        <end position="261"/>
    </location>
</feature>
<comment type="subcellular location">
    <subcellularLocation>
        <location evidence="1">Cell membrane</location>
        <topology evidence="1">Multi-pass membrane protein</topology>
    </subcellularLocation>
</comment>
<feature type="transmembrane region" description="Helical" evidence="8">
    <location>
        <begin position="154"/>
        <end position="170"/>
    </location>
</feature>
<dbReference type="Proteomes" id="UP001155220">
    <property type="component" value="Unassembled WGS sequence"/>
</dbReference>
<reference evidence="10" key="1">
    <citation type="submission" date="2022-03" db="EMBL/GenBank/DDBJ databases">
        <title>Aurantimonas Liuensis sp. Nov., isolated from the hadal seawater of the Mariana Trench.</title>
        <authorList>
            <person name="Liu R."/>
        </authorList>
    </citation>
    <scope>NUCLEOTIDE SEQUENCE</scope>
    <source>
        <strain evidence="10">LRZ36</strain>
    </source>
</reference>
<dbReference type="PANTHER" id="PTHR32322:SF2">
    <property type="entry name" value="EAMA DOMAIN-CONTAINING PROTEIN"/>
    <property type="match status" value="1"/>
</dbReference>
<dbReference type="RefSeq" id="WP_253963581.1">
    <property type="nucleotide sequence ID" value="NZ_JALHBS010000032.1"/>
</dbReference>
<evidence type="ECO:0000256" key="6">
    <source>
        <dbReference type="ARBA" id="ARBA00022989"/>
    </source>
</evidence>
<evidence type="ECO:0000256" key="5">
    <source>
        <dbReference type="ARBA" id="ARBA00022692"/>
    </source>
</evidence>
<feature type="transmembrane region" description="Helical" evidence="8">
    <location>
        <begin position="107"/>
        <end position="125"/>
    </location>
</feature>
<feature type="transmembrane region" description="Helical" evidence="8">
    <location>
        <begin position="182"/>
        <end position="201"/>
    </location>
</feature>
<keyword evidence="4" id="KW-1003">Cell membrane</keyword>
<evidence type="ECO:0000259" key="9">
    <source>
        <dbReference type="Pfam" id="PF00892"/>
    </source>
</evidence>
<protein>
    <submittedName>
        <fullName evidence="10">EamA family transporter RarD</fullName>
    </submittedName>
</protein>
<dbReference type="GO" id="GO:0005886">
    <property type="term" value="C:plasma membrane"/>
    <property type="evidence" value="ECO:0007669"/>
    <property type="project" value="UniProtKB-SubCell"/>
</dbReference>
<dbReference type="PANTHER" id="PTHR32322">
    <property type="entry name" value="INNER MEMBRANE TRANSPORTER"/>
    <property type="match status" value="1"/>
</dbReference>
<keyword evidence="6 8" id="KW-1133">Transmembrane helix</keyword>
<feature type="transmembrane region" description="Helical" evidence="8">
    <location>
        <begin position="132"/>
        <end position="148"/>
    </location>
</feature>
<comment type="caution">
    <text evidence="10">The sequence shown here is derived from an EMBL/GenBank/DDBJ whole genome shotgun (WGS) entry which is preliminary data.</text>
</comment>
<dbReference type="NCBIfam" id="TIGR00688">
    <property type="entry name" value="rarD"/>
    <property type="match status" value="1"/>
</dbReference>
<keyword evidence="11" id="KW-1185">Reference proteome</keyword>
<evidence type="ECO:0000256" key="7">
    <source>
        <dbReference type="ARBA" id="ARBA00023136"/>
    </source>
</evidence>
<accession>A0A9X2KEW8</accession>
<evidence type="ECO:0000256" key="1">
    <source>
        <dbReference type="ARBA" id="ARBA00004651"/>
    </source>
</evidence>
<dbReference type="InterPro" id="IPR050638">
    <property type="entry name" value="AA-Vitamin_Transporters"/>
</dbReference>
<dbReference type="InterPro" id="IPR000620">
    <property type="entry name" value="EamA_dom"/>
</dbReference>
<feature type="transmembrane region" description="Helical" evidence="8">
    <location>
        <begin position="12"/>
        <end position="30"/>
    </location>
</feature>
<feature type="transmembrane region" description="Helical" evidence="8">
    <location>
        <begin position="42"/>
        <end position="63"/>
    </location>
</feature>
<keyword evidence="3" id="KW-0813">Transport</keyword>
<evidence type="ECO:0000256" key="3">
    <source>
        <dbReference type="ARBA" id="ARBA00022448"/>
    </source>
</evidence>